<organism evidence="2">
    <name type="scientific">Eubacterium limosum</name>
    <dbReference type="NCBI Taxonomy" id="1736"/>
    <lineage>
        <taxon>Bacteria</taxon>
        <taxon>Bacillati</taxon>
        <taxon>Bacillota</taxon>
        <taxon>Clostridia</taxon>
        <taxon>Eubacteriales</taxon>
        <taxon>Eubacteriaceae</taxon>
        <taxon>Eubacterium</taxon>
    </lineage>
</organism>
<accession>A0A6N3BEI6</accession>
<sequence>MKLKAYLNRLLREESKSMRGVRLVIKIILVLLVLSVYALLNTLVLESIPDRAYALINPELENNMVLYHYVFSPAVILALVLSMVWISKDFNLKRRSKIKKDSLIIGLILFALYMILYLPYIFYSFQSSAFFVRMVLFFLSKGANRAFLQVLLLLSGYFIINGVVRAPVAGDKN</sequence>
<protein>
    <submittedName>
        <fullName evidence="2">Uncharacterized protein</fullName>
    </submittedName>
</protein>
<gene>
    <name evidence="2" type="ORF">ELLFYP34_02409</name>
</gene>
<evidence type="ECO:0000313" key="2">
    <source>
        <dbReference type="EMBL" id="VYT98712.1"/>
    </source>
</evidence>
<dbReference type="AlphaFoldDB" id="A0A6N3BEI6"/>
<keyword evidence="1" id="KW-0812">Transmembrane</keyword>
<keyword evidence="1" id="KW-1133">Transmembrane helix</keyword>
<feature type="transmembrane region" description="Helical" evidence="1">
    <location>
        <begin position="21"/>
        <end position="45"/>
    </location>
</feature>
<name>A0A6N3BEI6_EUBLI</name>
<feature type="transmembrane region" description="Helical" evidence="1">
    <location>
        <begin position="107"/>
        <end position="126"/>
    </location>
</feature>
<feature type="transmembrane region" description="Helical" evidence="1">
    <location>
        <begin position="146"/>
        <end position="164"/>
    </location>
</feature>
<evidence type="ECO:0000256" key="1">
    <source>
        <dbReference type="SAM" id="Phobius"/>
    </source>
</evidence>
<dbReference type="EMBL" id="CACRTR010000005">
    <property type="protein sequence ID" value="VYT98712.1"/>
    <property type="molecule type" value="Genomic_DNA"/>
</dbReference>
<reference evidence="2" key="1">
    <citation type="submission" date="2019-11" db="EMBL/GenBank/DDBJ databases">
        <authorList>
            <person name="Feng L."/>
        </authorList>
    </citation>
    <scope>NUCLEOTIDE SEQUENCE</scope>
    <source>
        <strain evidence="2">ElimosumLFYP34</strain>
    </source>
</reference>
<keyword evidence="1" id="KW-0472">Membrane</keyword>
<proteinExistence type="predicted"/>
<feature type="transmembrane region" description="Helical" evidence="1">
    <location>
        <begin position="65"/>
        <end position="86"/>
    </location>
</feature>